<evidence type="ECO:0000256" key="3">
    <source>
        <dbReference type="ARBA" id="ARBA00022741"/>
    </source>
</evidence>
<dbReference type="SUPFAM" id="SSF56112">
    <property type="entry name" value="Protein kinase-like (PK-like)"/>
    <property type="match status" value="1"/>
</dbReference>
<feature type="binding site" evidence="6">
    <location>
        <position position="485"/>
    </location>
    <ligand>
        <name>ATP</name>
        <dbReference type="ChEBI" id="CHEBI:30616"/>
    </ligand>
</feature>
<keyword evidence="4" id="KW-0418">Kinase</keyword>
<accession>A0A7H9HSR4</accession>
<dbReference type="GO" id="GO:0000776">
    <property type="term" value="C:kinetochore"/>
    <property type="evidence" value="ECO:0007669"/>
    <property type="project" value="TreeGrafter"/>
</dbReference>
<dbReference type="InterPro" id="IPR008271">
    <property type="entry name" value="Ser/Thr_kinase_AS"/>
</dbReference>
<evidence type="ECO:0000256" key="7">
    <source>
        <dbReference type="SAM" id="MobiDB-lite"/>
    </source>
</evidence>
<protein>
    <recommendedName>
        <fullName evidence="8">Protein kinase domain-containing protein</fullName>
    </recommendedName>
</protein>
<keyword evidence="1" id="KW-0723">Serine/threonine-protein kinase</keyword>
<evidence type="ECO:0000256" key="4">
    <source>
        <dbReference type="ARBA" id="ARBA00022777"/>
    </source>
</evidence>
<dbReference type="GO" id="GO:0098813">
    <property type="term" value="P:nuclear chromosome segregation"/>
    <property type="evidence" value="ECO:0007669"/>
    <property type="project" value="UniProtKB-ARBA"/>
</dbReference>
<dbReference type="InterPro" id="IPR000719">
    <property type="entry name" value="Prot_kinase_dom"/>
</dbReference>
<dbReference type="SMART" id="SM00220">
    <property type="entry name" value="S_TKc"/>
    <property type="match status" value="1"/>
</dbReference>
<dbReference type="PROSITE" id="PS00108">
    <property type="entry name" value="PROTEIN_KINASE_ST"/>
    <property type="match status" value="1"/>
</dbReference>
<dbReference type="GO" id="GO:0005524">
    <property type="term" value="F:ATP binding"/>
    <property type="evidence" value="ECO:0007669"/>
    <property type="project" value="UniProtKB-UniRule"/>
</dbReference>
<keyword evidence="5 6" id="KW-0067">ATP-binding</keyword>
<dbReference type="GO" id="GO:0034501">
    <property type="term" value="P:protein localization to kinetochore"/>
    <property type="evidence" value="ECO:0007669"/>
    <property type="project" value="TreeGrafter"/>
</dbReference>
<evidence type="ECO:0000259" key="8">
    <source>
        <dbReference type="PROSITE" id="PS50011"/>
    </source>
</evidence>
<dbReference type="InterPro" id="IPR011009">
    <property type="entry name" value="Kinase-like_dom_sf"/>
</dbReference>
<evidence type="ECO:0000256" key="6">
    <source>
        <dbReference type="PROSITE-ProRule" id="PRU10141"/>
    </source>
</evidence>
<keyword evidence="10" id="KW-1185">Reference proteome</keyword>
<reference evidence="9 10" key="1">
    <citation type="submission" date="2020-06" db="EMBL/GenBank/DDBJ databases">
        <title>The yeast mating-type switching endonuclease HO is a domesticated member of an unorthodox homing genetic element family.</title>
        <authorList>
            <person name="Coughlan A.Y."/>
            <person name="Lombardi L."/>
            <person name="Braun-Galleani S."/>
            <person name="Martos A.R."/>
            <person name="Galeote V."/>
            <person name="Bigey F."/>
            <person name="Dequin S."/>
            <person name="Byrne K.P."/>
            <person name="Wolfe K.H."/>
        </authorList>
    </citation>
    <scope>NUCLEOTIDE SEQUENCE [LARGE SCALE GENOMIC DNA]</scope>
    <source>
        <strain evidence="9 10">CBS2947</strain>
    </source>
</reference>
<sequence length="781" mass="88417">MANYSSIYPPTMERNKLRVSYKDDSDDEKITGPPKLSDFGTALVMDKENIVPLANKRSKQRLGSTSTEYFSSNTNQTSFSQTYVSAHSGEPSQSTIFAQSRLNQQPSMTTMNADEVGLSVGDLDSSFRKIKNMQQSMRDELTTRHAQRRNRRFLNGTRAGILGPAKRAPSTSGAEVSDLSLENISAAVPRTDSEPEERRFPSEKLRMEETMREKRTVKENDENLIDFGDMNPVQYMKLHKLPSSELPRISRLYFERQRQQNHQLALQKNSASREAALVNGGLRSFSSIPSLGGGNKKDSPAPPVYPRRKLSDTAISSASRSNFQTSLFSPEKNSPNGAAAELQPRRARTATNRDEEPHKVYAHRTFNTLNHTKREALANIDINRSGQELLQQPKRLKPVTDFIKSNLPESESHTNREEVINKDSSKVRGTKRVEILEPNTSQGQIRRNVVKVNNIEYEKVELLGRGGSSKVYKVRDSGNRIYALKRVVFDEFDDTSVDGFKGEIELLKKLENEKRVVQLIDHEMEHGVLYLIMECGDHDLSQVLSQRIGMPLDMEFVRYHAREMLRCVKVVHDSGIVHSDLKPANFVFVKGILKIIDFGIANAVPDHTVNIYRENQIGTPNYMAPEALVAMNYTQGESKLQQQNRWKVGKSSDIWSCGCIIYQMIYGRPPYGGFQGQNRLLAIMNPDVKIMFSDRTSKDEAVPRSALDAMKSCLLRNPDKRPSADELLESNFLKPVMVTPFFIRDLIKNAVKYGTDQKDVSKEKVEELADDVLNRLADFRL</sequence>
<gene>
    <name evidence="9" type="ORF">HG537_0D03240</name>
</gene>
<dbReference type="AlphaFoldDB" id="A0A7H9HSR4"/>
<keyword evidence="2" id="KW-0808">Transferase</keyword>
<feature type="domain" description="Protein kinase" evidence="8">
    <location>
        <begin position="457"/>
        <end position="742"/>
    </location>
</feature>
<dbReference type="GO" id="GO:0004674">
    <property type="term" value="F:protein serine/threonine kinase activity"/>
    <property type="evidence" value="ECO:0007669"/>
    <property type="project" value="UniProtKB-KW"/>
</dbReference>
<feature type="compositionally biased region" description="Polar residues" evidence="7">
    <location>
        <begin position="313"/>
        <end position="336"/>
    </location>
</feature>
<dbReference type="GO" id="GO:0005634">
    <property type="term" value="C:nucleus"/>
    <property type="evidence" value="ECO:0007669"/>
    <property type="project" value="TreeGrafter"/>
</dbReference>
<evidence type="ECO:0000313" key="10">
    <source>
        <dbReference type="Proteomes" id="UP000510647"/>
    </source>
</evidence>
<dbReference type="InterPro" id="IPR027084">
    <property type="entry name" value="Mps1_cat"/>
</dbReference>
<dbReference type="PROSITE" id="PS50011">
    <property type="entry name" value="PROTEIN_KINASE_DOM"/>
    <property type="match status" value="1"/>
</dbReference>
<evidence type="ECO:0000256" key="5">
    <source>
        <dbReference type="ARBA" id="ARBA00022840"/>
    </source>
</evidence>
<dbReference type="PANTHER" id="PTHR22974">
    <property type="entry name" value="MIXED LINEAGE PROTEIN KINASE"/>
    <property type="match status" value="1"/>
</dbReference>
<dbReference type="GO" id="GO:0004712">
    <property type="term" value="F:protein serine/threonine/tyrosine kinase activity"/>
    <property type="evidence" value="ECO:0007669"/>
    <property type="project" value="TreeGrafter"/>
</dbReference>
<dbReference type="Pfam" id="PF00069">
    <property type="entry name" value="Pkinase"/>
    <property type="match status" value="1"/>
</dbReference>
<organism evidence="9 10">
    <name type="scientific">Torulaspora globosa</name>
    <dbReference type="NCBI Taxonomy" id="48254"/>
    <lineage>
        <taxon>Eukaryota</taxon>
        <taxon>Fungi</taxon>
        <taxon>Dikarya</taxon>
        <taxon>Ascomycota</taxon>
        <taxon>Saccharomycotina</taxon>
        <taxon>Saccharomycetes</taxon>
        <taxon>Saccharomycetales</taxon>
        <taxon>Saccharomycetaceae</taxon>
        <taxon>Torulaspora</taxon>
    </lineage>
</organism>
<dbReference type="GO" id="GO:0007094">
    <property type="term" value="P:mitotic spindle assembly checkpoint signaling"/>
    <property type="evidence" value="ECO:0007669"/>
    <property type="project" value="TreeGrafter"/>
</dbReference>
<dbReference type="Gene3D" id="3.30.200.20">
    <property type="entry name" value="Phosphorylase Kinase, domain 1"/>
    <property type="match status" value="1"/>
</dbReference>
<dbReference type="InterPro" id="IPR017441">
    <property type="entry name" value="Protein_kinase_ATP_BS"/>
</dbReference>
<dbReference type="EMBL" id="CP059270">
    <property type="protein sequence ID" value="QLQ80323.1"/>
    <property type="molecule type" value="Genomic_DNA"/>
</dbReference>
<evidence type="ECO:0000313" key="9">
    <source>
        <dbReference type="EMBL" id="QLQ80323.1"/>
    </source>
</evidence>
<dbReference type="GO" id="GO:0033316">
    <property type="term" value="P:meiotic spindle assembly checkpoint signaling"/>
    <property type="evidence" value="ECO:0007669"/>
    <property type="project" value="TreeGrafter"/>
</dbReference>
<dbReference type="CDD" id="cd14131">
    <property type="entry name" value="PKc_Mps1"/>
    <property type="match status" value="1"/>
</dbReference>
<dbReference type="Proteomes" id="UP000510647">
    <property type="component" value="Chromosome 4"/>
</dbReference>
<name>A0A7H9HSR4_9SACH</name>
<proteinExistence type="predicted"/>
<dbReference type="FunFam" id="3.30.200.20:FF:000131">
    <property type="entry name" value="Dual specificity protein kinase TTK"/>
    <property type="match status" value="1"/>
</dbReference>
<evidence type="ECO:0000256" key="2">
    <source>
        <dbReference type="ARBA" id="ARBA00022679"/>
    </source>
</evidence>
<dbReference type="PANTHER" id="PTHR22974:SF21">
    <property type="entry name" value="DUAL SPECIFICITY PROTEIN KINASE TTK"/>
    <property type="match status" value="1"/>
</dbReference>
<dbReference type="OrthoDB" id="20524at2759"/>
<keyword evidence="3 6" id="KW-0547">Nucleotide-binding</keyword>
<dbReference type="PROSITE" id="PS00107">
    <property type="entry name" value="PROTEIN_KINASE_ATP"/>
    <property type="match status" value="1"/>
</dbReference>
<feature type="region of interest" description="Disordered" evidence="7">
    <location>
        <begin position="284"/>
        <end position="353"/>
    </location>
</feature>
<evidence type="ECO:0000256" key="1">
    <source>
        <dbReference type="ARBA" id="ARBA00022527"/>
    </source>
</evidence>
<dbReference type="Gene3D" id="1.10.510.10">
    <property type="entry name" value="Transferase(Phosphotransferase) domain 1"/>
    <property type="match status" value="1"/>
</dbReference>